<dbReference type="InterPro" id="IPR008901">
    <property type="entry name" value="ACER"/>
</dbReference>
<feature type="binding site" evidence="7">
    <location>
        <position position="190"/>
    </location>
    <ligand>
        <name>Zn(2+)</name>
        <dbReference type="ChEBI" id="CHEBI:29105"/>
        <note>catalytic</note>
    </ligand>
</feature>
<evidence type="ECO:0000256" key="8">
    <source>
        <dbReference type="SAM" id="Phobius"/>
    </source>
</evidence>
<dbReference type="EMBL" id="VFFF01000003">
    <property type="protein sequence ID" value="TNY30875.1"/>
    <property type="molecule type" value="Genomic_DNA"/>
</dbReference>
<accession>A0A5C5GA14</accession>
<proteinExistence type="predicted"/>
<dbReference type="Proteomes" id="UP000314011">
    <property type="component" value="Unassembled WGS sequence"/>
</dbReference>
<dbReference type="AlphaFoldDB" id="A0A5C5GA14"/>
<name>A0A5C5GA14_9RHOB</name>
<feature type="transmembrane region" description="Helical" evidence="8">
    <location>
        <begin position="130"/>
        <end position="151"/>
    </location>
</feature>
<keyword evidence="4 8" id="KW-1133">Transmembrane helix</keyword>
<feature type="binding site" evidence="7">
    <location>
        <position position="68"/>
    </location>
    <ligand>
        <name>Zn(2+)</name>
        <dbReference type="ChEBI" id="CHEBI:29105"/>
        <note>catalytic</note>
    </ligand>
</feature>
<sequence length="220" mass="24617">MDLSQTIDAYCERLDPGFWAEPVNALTNLFYLAGAIIMLTRSRRDGLPIATILSVLLGLIAIGSFLFHTIATAWASLADTIPIVLFILVYLFAANRDILRMRWPVAALLTAAFIPYVAILVPLLNRVPFLAISNFYWAVPLLLFAYAPIVARRRRATAAGFVAGGALLCLSITLRSLDQPLCDQWPLGTHFLWHTLNSIMLPAMIELYRRHMLEGRHTPR</sequence>
<keyword evidence="7" id="KW-0862">Zinc</keyword>
<protein>
    <recommendedName>
        <fullName evidence="11">Ceramidase</fullName>
    </recommendedName>
</protein>
<evidence type="ECO:0000313" key="9">
    <source>
        <dbReference type="EMBL" id="TNY30875.1"/>
    </source>
</evidence>
<keyword evidence="2 8" id="KW-0812">Transmembrane</keyword>
<dbReference type="GO" id="GO:0046872">
    <property type="term" value="F:metal ion binding"/>
    <property type="evidence" value="ECO:0007669"/>
    <property type="project" value="UniProtKB-KW"/>
</dbReference>
<dbReference type="Pfam" id="PF05875">
    <property type="entry name" value="Ceramidase"/>
    <property type="match status" value="1"/>
</dbReference>
<evidence type="ECO:0000256" key="7">
    <source>
        <dbReference type="PIRSR" id="PIRSR608901-2"/>
    </source>
</evidence>
<feature type="transmembrane region" description="Helical" evidence="8">
    <location>
        <begin position="47"/>
        <end position="67"/>
    </location>
</feature>
<dbReference type="GO" id="GO:0006672">
    <property type="term" value="P:ceramide metabolic process"/>
    <property type="evidence" value="ECO:0007669"/>
    <property type="project" value="InterPro"/>
</dbReference>
<feature type="transmembrane region" description="Helical" evidence="8">
    <location>
        <begin position="158"/>
        <end position="177"/>
    </location>
</feature>
<comment type="cofactor">
    <cofactor evidence="7">
        <name>Zn(2+)</name>
        <dbReference type="ChEBI" id="CHEBI:29105"/>
    </cofactor>
</comment>
<dbReference type="GO" id="GO:0016811">
    <property type="term" value="F:hydrolase activity, acting on carbon-nitrogen (but not peptide) bonds, in linear amides"/>
    <property type="evidence" value="ECO:0007669"/>
    <property type="project" value="InterPro"/>
</dbReference>
<keyword evidence="3" id="KW-0378">Hydrolase</keyword>
<comment type="caution">
    <text evidence="9">The sequence shown here is derived from an EMBL/GenBank/DDBJ whole genome shotgun (WGS) entry which is preliminary data.</text>
</comment>
<feature type="transmembrane region" description="Helical" evidence="8">
    <location>
        <begin position="23"/>
        <end position="40"/>
    </location>
</feature>
<evidence type="ECO:0000256" key="5">
    <source>
        <dbReference type="ARBA" id="ARBA00023136"/>
    </source>
</evidence>
<evidence type="ECO:0000313" key="10">
    <source>
        <dbReference type="Proteomes" id="UP000314011"/>
    </source>
</evidence>
<feature type="transmembrane region" description="Helical" evidence="8">
    <location>
        <begin position="73"/>
        <end position="93"/>
    </location>
</feature>
<keyword evidence="6" id="KW-0106">Calcium</keyword>
<dbReference type="GO" id="GO:0016020">
    <property type="term" value="C:membrane"/>
    <property type="evidence" value="ECO:0007669"/>
    <property type="project" value="UniProtKB-SubCell"/>
</dbReference>
<feature type="binding site" evidence="6">
    <location>
        <position position="21"/>
    </location>
    <ligand>
        <name>Ca(2+)</name>
        <dbReference type="ChEBI" id="CHEBI:29108"/>
    </ligand>
</feature>
<gene>
    <name evidence="9" type="ORF">FHY64_17350</name>
</gene>
<evidence type="ECO:0000256" key="3">
    <source>
        <dbReference type="ARBA" id="ARBA00022801"/>
    </source>
</evidence>
<reference evidence="9 10" key="1">
    <citation type="submission" date="2019-06" db="EMBL/GenBank/DDBJ databases">
        <title>Genome of new Rhodobacteraceae sp. SM1903.</title>
        <authorList>
            <person name="Ren X."/>
        </authorList>
    </citation>
    <scope>NUCLEOTIDE SEQUENCE [LARGE SCALE GENOMIC DNA]</scope>
    <source>
        <strain evidence="9 10">SM1903</strain>
    </source>
</reference>
<dbReference type="RefSeq" id="WP_140197140.1">
    <property type="nucleotide sequence ID" value="NZ_VFFF01000003.1"/>
</dbReference>
<keyword evidence="5 8" id="KW-0472">Membrane</keyword>
<evidence type="ECO:0000256" key="2">
    <source>
        <dbReference type="ARBA" id="ARBA00022692"/>
    </source>
</evidence>
<comment type="subcellular location">
    <subcellularLocation>
        <location evidence="1">Membrane</location>
        <topology evidence="1">Multi-pass membrane protein</topology>
    </subcellularLocation>
</comment>
<dbReference type="OrthoDB" id="277121at2"/>
<evidence type="ECO:0008006" key="11">
    <source>
        <dbReference type="Google" id="ProtNLM"/>
    </source>
</evidence>
<feature type="binding site" evidence="7">
    <location>
        <position position="194"/>
    </location>
    <ligand>
        <name>Zn(2+)</name>
        <dbReference type="ChEBI" id="CHEBI:29105"/>
        <note>catalytic</note>
    </ligand>
</feature>
<keyword evidence="6" id="KW-0479">Metal-binding</keyword>
<organism evidence="9 10">
    <name type="scientific">Pelagovum pacificum</name>
    <dbReference type="NCBI Taxonomy" id="2588711"/>
    <lineage>
        <taxon>Bacteria</taxon>
        <taxon>Pseudomonadati</taxon>
        <taxon>Pseudomonadota</taxon>
        <taxon>Alphaproteobacteria</taxon>
        <taxon>Rhodobacterales</taxon>
        <taxon>Paracoccaceae</taxon>
        <taxon>Pelagovum</taxon>
    </lineage>
</organism>
<feature type="transmembrane region" description="Helical" evidence="8">
    <location>
        <begin position="189"/>
        <end position="208"/>
    </location>
</feature>
<evidence type="ECO:0000256" key="6">
    <source>
        <dbReference type="PIRSR" id="PIRSR608901-1"/>
    </source>
</evidence>
<evidence type="ECO:0000256" key="1">
    <source>
        <dbReference type="ARBA" id="ARBA00004141"/>
    </source>
</evidence>
<keyword evidence="10" id="KW-1185">Reference proteome</keyword>
<feature type="transmembrane region" description="Helical" evidence="8">
    <location>
        <begin position="105"/>
        <end position="124"/>
    </location>
</feature>
<evidence type="ECO:0000256" key="4">
    <source>
        <dbReference type="ARBA" id="ARBA00022989"/>
    </source>
</evidence>